<protein>
    <submittedName>
        <fullName evidence="1">Uncharacterized protein</fullName>
    </submittedName>
</protein>
<gene>
    <name evidence="1" type="ORF">SpAn4DRAFT_0592</name>
</gene>
<organism evidence="1 2">
    <name type="scientific">Sporomusa ovata</name>
    <dbReference type="NCBI Taxonomy" id="2378"/>
    <lineage>
        <taxon>Bacteria</taxon>
        <taxon>Bacillati</taxon>
        <taxon>Bacillota</taxon>
        <taxon>Negativicutes</taxon>
        <taxon>Selenomonadales</taxon>
        <taxon>Sporomusaceae</taxon>
        <taxon>Sporomusa</taxon>
    </lineage>
</organism>
<accession>A0A0U1L396</accession>
<evidence type="ECO:0000313" key="1">
    <source>
        <dbReference type="EMBL" id="CQR74130.1"/>
    </source>
</evidence>
<reference evidence="2" key="1">
    <citation type="submission" date="2015-03" db="EMBL/GenBank/DDBJ databases">
        <authorList>
            <person name="Nijsse Bart"/>
        </authorList>
    </citation>
    <scope>NUCLEOTIDE SEQUENCE [LARGE SCALE GENOMIC DNA]</scope>
</reference>
<dbReference type="EMBL" id="CTRP01000014">
    <property type="protein sequence ID" value="CQR74130.1"/>
    <property type="molecule type" value="Genomic_DNA"/>
</dbReference>
<sequence>MVTDSNAYYRTGCIKKVALPGVTAGQMGWVTDSRRFPISMSLYLERG</sequence>
<dbReference type="AlphaFoldDB" id="A0A0U1L396"/>
<proteinExistence type="predicted"/>
<dbReference type="Proteomes" id="UP000049855">
    <property type="component" value="Unassembled WGS sequence"/>
</dbReference>
<keyword evidence="2" id="KW-1185">Reference proteome</keyword>
<name>A0A0U1L396_9FIRM</name>
<evidence type="ECO:0000313" key="2">
    <source>
        <dbReference type="Proteomes" id="UP000049855"/>
    </source>
</evidence>